<evidence type="ECO:0000313" key="1">
    <source>
        <dbReference type="Proteomes" id="UP000887576"/>
    </source>
</evidence>
<organism evidence="1 2">
    <name type="scientific">Panagrolaimus sp. JU765</name>
    <dbReference type="NCBI Taxonomy" id="591449"/>
    <lineage>
        <taxon>Eukaryota</taxon>
        <taxon>Metazoa</taxon>
        <taxon>Ecdysozoa</taxon>
        <taxon>Nematoda</taxon>
        <taxon>Chromadorea</taxon>
        <taxon>Rhabditida</taxon>
        <taxon>Tylenchina</taxon>
        <taxon>Panagrolaimomorpha</taxon>
        <taxon>Panagrolaimoidea</taxon>
        <taxon>Panagrolaimidae</taxon>
        <taxon>Panagrolaimus</taxon>
    </lineage>
</organism>
<dbReference type="Proteomes" id="UP000887576">
    <property type="component" value="Unplaced"/>
</dbReference>
<proteinExistence type="predicted"/>
<sequence>MVRKNRGRARSRRAGLGIPSLMKKKRFNNKTEEDERKEAKAVQVEKRKAREAVHEKELADQPHSMIVHSGKVGRYVKRLEHDFREVLDPNTALNLQVTKQNNFKDFIINAPALGVTHIGCFTKSEKSVNLRLLRSPQGPTVHFNVLQYTLSRDVRRIQKRLLIFEELFKQPPLVILNGFNNPEKKHLLVLKAVLQNMFPVMNIDKVKLAIVRRAVLINYDNESDTMDFRHYSIKTVPSGMTKSTKKIVQGKVPDLSKYEDISEYFLNPGALSESEWEFEQAEVDLPQNLKTRGCSEGGKTKIRMMEIGPRMTWKLTKIQDGMDDGEVLYHAHIKKTEAEIAEIKKRLPSIIKKKKRLEKENEHRMIRKLKEIEEERKAEEAEYEEIKQKLIRKQKAVTGDEEESDPETRNKIEAEKQSKASNSQKNQGLPPERKQKAVGGDVGPERKRKAVGGGVGPERKLKAVGGGVGNRKKNKFQSKKCTFCVRMRDGKAGLYRIGPGPDGHKYCASLISKDDWQIQNCVNSAKKVKISEGHFWL</sequence>
<reference evidence="2" key="1">
    <citation type="submission" date="2022-11" db="UniProtKB">
        <authorList>
            <consortium name="WormBaseParasite"/>
        </authorList>
    </citation>
    <scope>IDENTIFICATION</scope>
</reference>
<name>A0AC34QI89_9BILA</name>
<evidence type="ECO:0000313" key="2">
    <source>
        <dbReference type="WBParaSite" id="JU765_v2.g16691.t1"/>
    </source>
</evidence>
<accession>A0AC34QI89</accession>
<dbReference type="WBParaSite" id="JU765_v2.g16691.t1">
    <property type="protein sequence ID" value="JU765_v2.g16691.t1"/>
    <property type="gene ID" value="JU765_v2.g16691"/>
</dbReference>
<protein>
    <submittedName>
        <fullName evidence="2">Brix domain-containing protein</fullName>
    </submittedName>
</protein>